<evidence type="ECO:0000313" key="2">
    <source>
        <dbReference type="Proteomes" id="UP000184088"/>
    </source>
</evidence>
<sequence length="59" mass="6917">MIKNLFLGKNSKIKQTEKEVFKNVNLDKGTIKKFQKKYLSGKVKDDELNDILSDYEGFF</sequence>
<dbReference type="EMBL" id="FQVH01000028">
    <property type="protein sequence ID" value="SHF53629.1"/>
    <property type="molecule type" value="Genomic_DNA"/>
</dbReference>
<proteinExistence type="predicted"/>
<protein>
    <submittedName>
        <fullName evidence="1">Uncharacterized protein</fullName>
    </submittedName>
</protein>
<dbReference type="Proteomes" id="UP000184088">
    <property type="component" value="Unassembled WGS sequence"/>
</dbReference>
<reference evidence="1 2" key="1">
    <citation type="submission" date="2016-11" db="EMBL/GenBank/DDBJ databases">
        <authorList>
            <person name="Jaros S."/>
            <person name="Januszkiewicz K."/>
            <person name="Wedrychowicz H."/>
        </authorList>
    </citation>
    <scope>NUCLEOTIDE SEQUENCE [LARGE SCALE GENOMIC DNA]</scope>
    <source>
        <strain evidence="1 2">DSM 17918</strain>
    </source>
</reference>
<evidence type="ECO:0000313" key="1">
    <source>
        <dbReference type="EMBL" id="SHF53629.1"/>
    </source>
</evidence>
<keyword evidence="2" id="KW-1185">Reference proteome</keyword>
<accession>A0A1M5CFZ2</accession>
<gene>
    <name evidence="1" type="ORF">SAMN02746089_02111</name>
</gene>
<dbReference type="AlphaFoldDB" id="A0A1M5CFZ2"/>
<organism evidence="1 2">
    <name type="scientific">Caldanaerobius fijiensis DSM 17918</name>
    <dbReference type="NCBI Taxonomy" id="1121256"/>
    <lineage>
        <taxon>Bacteria</taxon>
        <taxon>Bacillati</taxon>
        <taxon>Bacillota</taxon>
        <taxon>Clostridia</taxon>
        <taxon>Thermoanaerobacterales</taxon>
        <taxon>Thermoanaerobacteraceae</taxon>
        <taxon>Caldanaerobius</taxon>
    </lineage>
</organism>
<name>A0A1M5CFZ2_9THEO</name>